<dbReference type="PROSITE" id="PS00839">
    <property type="entry name" value="SUMT_1"/>
    <property type="match status" value="1"/>
</dbReference>
<dbReference type="Gene3D" id="3.30.950.10">
    <property type="entry name" value="Methyltransferase, Cobalt-precorrin-4 Transmethylase, Domain 2"/>
    <property type="match status" value="1"/>
</dbReference>
<keyword evidence="5 7" id="KW-0808">Transferase</keyword>
<dbReference type="InterPro" id="IPR014776">
    <property type="entry name" value="4pyrrole_Mease_sub2"/>
</dbReference>
<sequence>MNVRAQPPGSVAVVGAGPGAPDLLTVRACQRVRDAQVLVWADSLVSPAVAALAPADCIRMSTRSLTLETVMEVMLEKARAGKRVVRLHDGDPCLYGALHEQICRLAEAGVDVEVVPGVSAYQATAAALGQALTIPGLVQTVVLTRASGRTGTPEREALKRVARLQASLCLYLSARHVEAVQEELLLHYPADTPVAVAFRVSWPDERLLITTLAAMAATTAEHKLIRTTLYLVSPALAASPNCRSRLYAPGHSHLFRGGQEQSFSS</sequence>
<evidence type="ECO:0000256" key="4">
    <source>
        <dbReference type="ARBA" id="ARBA00022603"/>
    </source>
</evidence>
<evidence type="ECO:0000256" key="3">
    <source>
        <dbReference type="ARBA" id="ARBA00022573"/>
    </source>
</evidence>
<dbReference type="InterPro" id="IPR014777">
    <property type="entry name" value="4pyrrole_Mease_sub1"/>
</dbReference>
<comment type="similarity">
    <text evidence="2 7">Belongs to the precorrin methyltransferase family.</text>
</comment>
<protein>
    <submittedName>
        <fullName evidence="9">Precorrin methylase</fullName>
    </submittedName>
</protein>
<comment type="pathway">
    <text evidence="1">Cofactor biosynthesis; adenosylcobalamin biosynthesis.</text>
</comment>
<keyword evidence="3" id="KW-0169">Cobalamin biosynthesis</keyword>
<dbReference type="PANTHER" id="PTHR45790">
    <property type="entry name" value="SIROHEME SYNTHASE-RELATED"/>
    <property type="match status" value="1"/>
</dbReference>
<evidence type="ECO:0000256" key="2">
    <source>
        <dbReference type="ARBA" id="ARBA00005879"/>
    </source>
</evidence>
<dbReference type="InterPro" id="IPR006362">
    <property type="entry name" value="Cbl_synth_CobM/CibF"/>
</dbReference>
<dbReference type="GO" id="GO:0009236">
    <property type="term" value="P:cobalamin biosynthetic process"/>
    <property type="evidence" value="ECO:0007669"/>
    <property type="project" value="UniProtKB-UniPathway"/>
</dbReference>
<proteinExistence type="inferred from homology"/>
<dbReference type="InterPro" id="IPR035996">
    <property type="entry name" value="4pyrrol_Methylase_sf"/>
</dbReference>
<dbReference type="InterPro" id="IPR000878">
    <property type="entry name" value="4pyrrol_Mease"/>
</dbReference>
<dbReference type="Gene3D" id="3.40.1010.10">
    <property type="entry name" value="Cobalt-precorrin-4 Transmethylase, Domain 1"/>
    <property type="match status" value="1"/>
</dbReference>
<evidence type="ECO:0000313" key="9">
    <source>
        <dbReference type="EMBL" id="KKZ11025.1"/>
    </source>
</evidence>
<dbReference type="PROSITE" id="PS00840">
    <property type="entry name" value="SUMT_2"/>
    <property type="match status" value="1"/>
</dbReference>
<evidence type="ECO:0000259" key="8">
    <source>
        <dbReference type="Pfam" id="PF00590"/>
    </source>
</evidence>
<reference evidence="9 10" key="1">
    <citation type="submission" date="2015-02" db="EMBL/GenBank/DDBJ databases">
        <authorList>
            <person name="Slaby B."/>
            <person name="Hentschel U."/>
        </authorList>
    </citation>
    <scope>NUCLEOTIDE SEQUENCE [LARGE SCALE GENOMIC DNA]</scope>
    <source>
        <strain evidence="9">15L</strain>
    </source>
</reference>
<feature type="domain" description="Tetrapyrrole methylase" evidence="8">
    <location>
        <begin position="11"/>
        <end position="215"/>
    </location>
</feature>
<gene>
    <name evidence="9" type="ORF">TQ37_07840</name>
</gene>
<dbReference type="Proteomes" id="UP000035037">
    <property type="component" value="Unassembled WGS sequence"/>
</dbReference>
<evidence type="ECO:0000256" key="6">
    <source>
        <dbReference type="ARBA" id="ARBA00022691"/>
    </source>
</evidence>
<dbReference type="PATRIC" id="fig|1608419.3.peg.709"/>
<dbReference type="Pfam" id="PF00590">
    <property type="entry name" value="TP_methylase"/>
    <property type="match status" value="1"/>
</dbReference>
<dbReference type="CDD" id="cd11641">
    <property type="entry name" value="Precorrin-4_C11-MT"/>
    <property type="match status" value="1"/>
</dbReference>
<dbReference type="InterPro" id="IPR003043">
    <property type="entry name" value="Uropor_MeTrfase_CS"/>
</dbReference>
<comment type="caution">
    <text evidence="9">The sequence shown here is derived from an EMBL/GenBank/DDBJ whole genome shotgun (WGS) entry which is preliminary data.</text>
</comment>
<dbReference type="InterPro" id="IPR050161">
    <property type="entry name" value="Siro_Cobalamin_biosynth"/>
</dbReference>
<dbReference type="EMBL" id="JYFQ01000156">
    <property type="protein sequence ID" value="KKZ11025.1"/>
    <property type="molecule type" value="Genomic_DNA"/>
</dbReference>
<name>A0A0G8ASS8_9SYNE</name>
<accession>A0A0G8ASS8</accession>
<dbReference type="SUPFAM" id="SSF53790">
    <property type="entry name" value="Tetrapyrrole methylase"/>
    <property type="match status" value="1"/>
</dbReference>
<reference evidence="9 10" key="2">
    <citation type="submission" date="2015-05" db="EMBL/GenBank/DDBJ databases">
        <title>Lifestyle Evolution in Cyanobacterial Symbionts of Sponges.</title>
        <authorList>
            <person name="Burgsdorf I."/>
            <person name="Slaby B.M."/>
            <person name="Handley K.M."/>
            <person name="Haber M."/>
            <person name="Blom J."/>
            <person name="Marshall C.W."/>
            <person name="Gilbert J.A."/>
            <person name="Hentschel U."/>
            <person name="Steindler L."/>
        </authorList>
    </citation>
    <scope>NUCLEOTIDE SEQUENCE [LARGE SCALE GENOMIC DNA]</scope>
    <source>
        <strain evidence="9">15L</strain>
    </source>
</reference>
<dbReference type="GO" id="GO:0046026">
    <property type="term" value="F:precorrin-4 C11-methyltransferase activity"/>
    <property type="evidence" value="ECO:0007669"/>
    <property type="project" value="InterPro"/>
</dbReference>
<organism evidence="9 10">
    <name type="scientific">Candidatus Synechococcus spongiarum 15L</name>
    <dbReference type="NCBI Taxonomy" id="1608419"/>
    <lineage>
        <taxon>Bacteria</taxon>
        <taxon>Bacillati</taxon>
        <taxon>Cyanobacteriota</taxon>
        <taxon>Cyanophyceae</taxon>
        <taxon>Synechococcales</taxon>
        <taxon>Synechococcaceae</taxon>
        <taxon>Synechococcus</taxon>
    </lineage>
</organism>
<dbReference type="GO" id="GO:0032259">
    <property type="term" value="P:methylation"/>
    <property type="evidence" value="ECO:0007669"/>
    <property type="project" value="UniProtKB-KW"/>
</dbReference>
<keyword evidence="4 7" id="KW-0489">Methyltransferase</keyword>
<evidence type="ECO:0000256" key="1">
    <source>
        <dbReference type="ARBA" id="ARBA00004953"/>
    </source>
</evidence>
<dbReference type="NCBIfam" id="TIGR01465">
    <property type="entry name" value="cobM_cbiF"/>
    <property type="match status" value="1"/>
</dbReference>
<evidence type="ECO:0000256" key="7">
    <source>
        <dbReference type="RuleBase" id="RU003960"/>
    </source>
</evidence>
<evidence type="ECO:0000256" key="5">
    <source>
        <dbReference type="ARBA" id="ARBA00022679"/>
    </source>
</evidence>
<dbReference type="UniPathway" id="UPA00148"/>
<dbReference type="PANTHER" id="PTHR45790:SF4">
    <property type="entry name" value="COBALT-PRECORRIN-4 C(11)-METHYLTRANSFERASE"/>
    <property type="match status" value="1"/>
</dbReference>
<dbReference type="AlphaFoldDB" id="A0A0G8ASS8"/>
<evidence type="ECO:0000313" key="10">
    <source>
        <dbReference type="Proteomes" id="UP000035037"/>
    </source>
</evidence>
<keyword evidence="6" id="KW-0949">S-adenosyl-L-methionine</keyword>